<accession>K1TTX6</accession>
<dbReference type="SUPFAM" id="SSF53041">
    <property type="entry name" value="Resolvase-like"/>
    <property type="match status" value="1"/>
</dbReference>
<evidence type="ECO:0000259" key="1">
    <source>
        <dbReference type="Pfam" id="PF00239"/>
    </source>
</evidence>
<dbReference type="InterPro" id="IPR006119">
    <property type="entry name" value="Resolv_N"/>
</dbReference>
<dbReference type="AlphaFoldDB" id="K1TTX6"/>
<dbReference type="InterPro" id="IPR036162">
    <property type="entry name" value="Resolvase-like_N_sf"/>
</dbReference>
<sequence>MNDKIAIYLRLSLADGDLKKGSKDESNSIENQRMLLHDYIGKQEDLFGEIVEYVDDGYTGTNFNRPAFQKMIVDLK</sequence>
<dbReference type="GO" id="GO:0003677">
    <property type="term" value="F:DNA binding"/>
    <property type="evidence" value="ECO:0007669"/>
    <property type="project" value="InterPro"/>
</dbReference>
<feature type="non-terminal residue" evidence="2">
    <location>
        <position position="76"/>
    </location>
</feature>
<dbReference type="GO" id="GO:0000150">
    <property type="term" value="F:DNA strand exchange activity"/>
    <property type="evidence" value="ECO:0007669"/>
    <property type="project" value="InterPro"/>
</dbReference>
<gene>
    <name evidence="2" type="ORF">OBE_04326</name>
</gene>
<feature type="domain" description="Resolvase/invertase-type recombinase catalytic" evidence="1">
    <location>
        <begin position="6"/>
        <end position="75"/>
    </location>
</feature>
<dbReference type="EMBL" id="AJWZ01002929">
    <property type="protein sequence ID" value="EKC69610.1"/>
    <property type="molecule type" value="Genomic_DNA"/>
</dbReference>
<comment type="caution">
    <text evidence="2">The sequence shown here is derived from an EMBL/GenBank/DDBJ whole genome shotgun (WGS) entry which is preliminary data.</text>
</comment>
<proteinExistence type="predicted"/>
<evidence type="ECO:0000313" key="2">
    <source>
        <dbReference type="EMBL" id="EKC69610.1"/>
    </source>
</evidence>
<reference evidence="2" key="1">
    <citation type="journal article" date="2013" name="Environ. Microbiol.">
        <title>Microbiota from the distal guts of lean and obese adolescents exhibit partial functional redundancy besides clear differences in community structure.</title>
        <authorList>
            <person name="Ferrer M."/>
            <person name="Ruiz A."/>
            <person name="Lanza F."/>
            <person name="Haange S.B."/>
            <person name="Oberbach A."/>
            <person name="Till H."/>
            <person name="Bargiela R."/>
            <person name="Campoy C."/>
            <person name="Segura M.T."/>
            <person name="Richter M."/>
            <person name="von Bergen M."/>
            <person name="Seifert J."/>
            <person name="Suarez A."/>
        </authorList>
    </citation>
    <scope>NUCLEOTIDE SEQUENCE</scope>
</reference>
<name>K1TTX6_9ZZZZ</name>
<organism evidence="2">
    <name type="scientific">human gut metagenome</name>
    <dbReference type="NCBI Taxonomy" id="408170"/>
    <lineage>
        <taxon>unclassified sequences</taxon>
        <taxon>metagenomes</taxon>
        <taxon>organismal metagenomes</taxon>
    </lineage>
</organism>
<dbReference type="Gene3D" id="3.40.50.1390">
    <property type="entry name" value="Resolvase, N-terminal catalytic domain"/>
    <property type="match status" value="1"/>
</dbReference>
<dbReference type="Pfam" id="PF00239">
    <property type="entry name" value="Resolvase"/>
    <property type="match status" value="1"/>
</dbReference>
<protein>
    <submittedName>
        <fullName evidence="2">TnpX site-specific recombinase</fullName>
    </submittedName>
</protein>